<comment type="similarity">
    <text evidence="1">Belongs to the THADA family.</text>
</comment>
<keyword evidence="7" id="KW-1185">Reference proteome</keyword>
<dbReference type="InterPro" id="IPR019442">
    <property type="entry name" value="THADA/TRM732_DUF2428"/>
</dbReference>
<proteinExistence type="inferred from homology"/>
<evidence type="ECO:0000256" key="3">
    <source>
        <dbReference type="ARBA" id="ARBA00035698"/>
    </source>
</evidence>
<dbReference type="GO" id="GO:0030488">
    <property type="term" value="P:tRNA methylation"/>
    <property type="evidence" value="ECO:0007669"/>
    <property type="project" value="TreeGrafter"/>
</dbReference>
<dbReference type="WBParaSite" id="ACRNAN_scaffold4090.g23509.t1">
    <property type="protein sequence ID" value="ACRNAN_scaffold4090.g23509.t1"/>
    <property type="gene ID" value="ACRNAN_scaffold4090.g23509"/>
</dbReference>
<sequence>MWIRMEKSLDKQPSTLSLPSWQPYFQELASFSRNHQPPQLQYANPTNLRRSRTIQLDGLTTFSRIASREFLHRKEADAFNMHLQMEMSTLANIGSFGRSSTKLADINSLKELLNEVELQSNQPHHRMHLLADELKRISTTFRERQLVFDLGLQTLLLDFCYKYFNYTLEVVNFACVDIFFNLLHIHSLSCNDCGKECCLFVAKMEENLMNIPLVNKCRLKALIIWLKFNRKCISSRNFIEALYLLLNNSSLIISISELIIYDASLNEDHANIHLESLSKAINNPSKNVYGIVRQRLLPLLFKNARIRKWLIANLDFLIEHTEAERALELELILANLCISYNDTNRAQWKDFITEKHLLNAFIHASEELRLSAWKLLCFHPKSTWPVSSLDICLAKIFLVSNMAEQNSSKRQEIFKGLRKLLMRIRESAKLKSIEDLDVSFSFEEYSFFLRFLFDLAFKSLVPGANFNRRLSALLILESLYERMKLKNGSLDTLREDFKMDEWLTRAHYEQLLACLDDTYLLCQSIAFGILDQIPSLLKGSDYTNILNQALVQLTNIRSNVHLFVGARLQFVCRKRPELLEKILSELTLLCYENLKKIEESILEICDNAPIYPILHSLYSILQLYTDFSSLDPKTCEVVKGKLISDIIPICFRASSLVSPIVHSLSPEGFAPDEWLDQDQRDKQNNSSLESRVMDHNTVSQKLLIGCWRAHQNISKIFRYVLENLEYPNVLSVDLLQKIEDYLWLQLTECKHCGAFEIAAVAFDSLCRRLWRIKSESSVSDQNGPYFPEELLDRILEALYGGKDIDKLCSTRRSAGLPHLVNTLLLTLPKNKSIALVERSLTSLLNCEKLPELLQVHCINVLKVVFSETQLSEKVLPFAEKTFFLCFDGFEKSSWPVRNALCQLYASLVRRIFGSSRVAQRTLQIQDSCMKSSFDFFTRFPGLFTYLHRKLYEYDSTSSEFTIFPIMILLCHLFPSPTETKYQLSVYIPGLVRILFVCKSEKLRELIIAALISISEFVDLEKLFNWTLKKDFVKRNDWNSFEAVLLL</sequence>
<accession>A0A914DW38</accession>
<dbReference type="InterPro" id="IPR051954">
    <property type="entry name" value="tRNA_methyltransferase_THADA"/>
</dbReference>
<evidence type="ECO:0000256" key="2">
    <source>
        <dbReference type="ARBA" id="ARBA00022694"/>
    </source>
</evidence>
<protein>
    <recommendedName>
        <fullName evidence="3">tRNA (32-2'-O)-methyltransferase regulator THADA</fullName>
    </recommendedName>
</protein>
<dbReference type="PANTHER" id="PTHR14387:SF7">
    <property type="entry name" value="THYROID ADENOMA-ASSOCIATED PROTEIN"/>
    <property type="match status" value="1"/>
</dbReference>
<feature type="domain" description="tRNA (32-2'-O)-methyltransferase regulator THADA-like C-terminal TPR repeats region" evidence="6">
    <location>
        <begin position="897"/>
        <end position="1021"/>
    </location>
</feature>
<evidence type="ECO:0000259" key="6">
    <source>
        <dbReference type="Pfam" id="PF25151"/>
    </source>
</evidence>
<dbReference type="Pfam" id="PF25150">
    <property type="entry name" value="TPR_Trm732"/>
    <property type="match status" value="1"/>
</dbReference>
<organism evidence="7 8">
    <name type="scientific">Acrobeloides nanus</name>
    <dbReference type="NCBI Taxonomy" id="290746"/>
    <lineage>
        <taxon>Eukaryota</taxon>
        <taxon>Metazoa</taxon>
        <taxon>Ecdysozoa</taxon>
        <taxon>Nematoda</taxon>
        <taxon>Chromadorea</taxon>
        <taxon>Rhabditida</taxon>
        <taxon>Tylenchina</taxon>
        <taxon>Cephalobomorpha</taxon>
        <taxon>Cephaloboidea</taxon>
        <taxon>Cephalobidae</taxon>
        <taxon>Acrobeloides</taxon>
    </lineage>
</organism>
<dbReference type="AlphaFoldDB" id="A0A914DW38"/>
<feature type="domain" description="DUF2428" evidence="4">
    <location>
        <begin position="642"/>
        <end position="894"/>
    </location>
</feature>
<dbReference type="Proteomes" id="UP000887540">
    <property type="component" value="Unplaced"/>
</dbReference>
<dbReference type="SUPFAM" id="SSF48371">
    <property type="entry name" value="ARM repeat"/>
    <property type="match status" value="1"/>
</dbReference>
<keyword evidence="2" id="KW-0819">tRNA processing</keyword>
<evidence type="ECO:0000259" key="4">
    <source>
        <dbReference type="Pfam" id="PF10350"/>
    </source>
</evidence>
<dbReference type="Pfam" id="PF10350">
    <property type="entry name" value="DUF2428"/>
    <property type="match status" value="1"/>
</dbReference>
<reference evidence="8" key="1">
    <citation type="submission" date="2022-11" db="UniProtKB">
        <authorList>
            <consortium name="WormBaseParasite"/>
        </authorList>
    </citation>
    <scope>IDENTIFICATION</scope>
</reference>
<evidence type="ECO:0000313" key="7">
    <source>
        <dbReference type="Proteomes" id="UP000887540"/>
    </source>
</evidence>
<dbReference type="PANTHER" id="PTHR14387">
    <property type="entry name" value="THADA/DEATH RECEPTOR INTERACTING PROTEIN"/>
    <property type="match status" value="1"/>
</dbReference>
<dbReference type="InterPro" id="IPR056842">
    <property type="entry name" value="THADA-like_TPR_C"/>
</dbReference>
<dbReference type="GO" id="GO:0005829">
    <property type="term" value="C:cytosol"/>
    <property type="evidence" value="ECO:0007669"/>
    <property type="project" value="TreeGrafter"/>
</dbReference>
<feature type="domain" description="tRNA (32-2'-O)-methyltransferase regulator THADA-like TPR repeats region" evidence="5">
    <location>
        <begin position="285"/>
        <end position="481"/>
    </location>
</feature>
<dbReference type="InterPro" id="IPR016024">
    <property type="entry name" value="ARM-type_fold"/>
</dbReference>
<dbReference type="InterPro" id="IPR056843">
    <property type="entry name" value="THADA-like_TPR"/>
</dbReference>
<evidence type="ECO:0000259" key="5">
    <source>
        <dbReference type="Pfam" id="PF25150"/>
    </source>
</evidence>
<dbReference type="Pfam" id="PF25151">
    <property type="entry name" value="TPR_Trm732_C"/>
    <property type="match status" value="1"/>
</dbReference>
<evidence type="ECO:0000256" key="1">
    <source>
        <dbReference type="ARBA" id="ARBA00010409"/>
    </source>
</evidence>
<name>A0A914DW38_9BILA</name>
<evidence type="ECO:0000313" key="8">
    <source>
        <dbReference type="WBParaSite" id="ACRNAN_scaffold4090.g23509.t1"/>
    </source>
</evidence>